<accession>A0A9D3VU50</accession>
<evidence type="ECO:0008006" key="4">
    <source>
        <dbReference type="Google" id="ProtNLM"/>
    </source>
</evidence>
<name>A0A9D3VU50_9ROSI</name>
<feature type="region of interest" description="Disordered" evidence="1">
    <location>
        <begin position="34"/>
        <end position="60"/>
    </location>
</feature>
<feature type="compositionally biased region" description="Polar residues" evidence="1">
    <location>
        <begin position="47"/>
        <end position="59"/>
    </location>
</feature>
<protein>
    <recommendedName>
        <fullName evidence="4">MULE transposase domain-containing protein</fullName>
    </recommendedName>
</protein>
<proteinExistence type="predicted"/>
<dbReference type="EMBL" id="JAIQCV010000005">
    <property type="protein sequence ID" value="KAH1097540.1"/>
    <property type="molecule type" value="Genomic_DNA"/>
</dbReference>
<gene>
    <name evidence="2" type="ORF">J1N35_014461</name>
</gene>
<evidence type="ECO:0000313" key="2">
    <source>
        <dbReference type="EMBL" id="KAH1097540.1"/>
    </source>
</evidence>
<dbReference type="Proteomes" id="UP000828251">
    <property type="component" value="Unassembled WGS sequence"/>
</dbReference>
<dbReference type="AlphaFoldDB" id="A0A9D3VU50"/>
<comment type="caution">
    <text evidence="2">The sequence shown here is derived from an EMBL/GenBank/DDBJ whole genome shotgun (WGS) entry which is preliminary data.</text>
</comment>
<keyword evidence="3" id="KW-1185">Reference proteome</keyword>
<evidence type="ECO:0000313" key="3">
    <source>
        <dbReference type="Proteomes" id="UP000828251"/>
    </source>
</evidence>
<evidence type="ECO:0000256" key="1">
    <source>
        <dbReference type="SAM" id="MobiDB-lite"/>
    </source>
</evidence>
<reference evidence="2 3" key="1">
    <citation type="journal article" date="2021" name="Plant Biotechnol. J.">
        <title>Multi-omics assisted identification of the key and species-specific regulatory components of drought-tolerant mechanisms in Gossypium stocksii.</title>
        <authorList>
            <person name="Yu D."/>
            <person name="Ke L."/>
            <person name="Zhang D."/>
            <person name="Wu Y."/>
            <person name="Sun Y."/>
            <person name="Mei J."/>
            <person name="Sun J."/>
            <person name="Sun Y."/>
        </authorList>
    </citation>
    <scope>NUCLEOTIDE SEQUENCE [LARGE SCALE GENOMIC DNA]</scope>
    <source>
        <strain evidence="3">cv. E1</strain>
        <tissue evidence="2">Leaf</tissue>
    </source>
</reference>
<organism evidence="2 3">
    <name type="scientific">Gossypium stocksii</name>
    <dbReference type="NCBI Taxonomy" id="47602"/>
    <lineage>
        <taxon>Eukaryota</taxon>
        <taxon>Viridiplantae</taxon>
        <taxon>Streptophyta</taxon>
        <taxon>Embryophyta</taxon>
        <taxon>Tracheophyta</taxon>
        <taxon>Spermatophyta</taxon>
        <taxon>Magnoliopsida</taxon>
        <taxon>eudicotyledons</taxon>
        <taxon>Gunneridae</taxon>
        <taxon>Pentapetalae</taxon>
        <taxon>rosids</taxon>
        <taxon>malvids</taxon>
        <taxon>Malvales</taxon>
        <taxon>Malvaceae</taxon>
        <taxon>Malvoideae</taxon>
        <taxon>Gossypium</taxon>
    </lineage>
</organism>
<sequence length="246" mass="27985">MTSTSSGWQSTSDWGRYETFTRKDDVLLTTYTSEGTSYAVNDGGLDNESNVDPSRSPTPMVQKLHFFSKPEPVPTEVEDVEKGSDEEKEDPRFKVYSPLAHIHNVDLSVDNMLEFPDLPYKTRDRTSLSLDSGELKVGKEFSSKDSFLSVLKQHSIMNRVNYNVVKSKFEKFEAKCAMQDDVFVYCKPLVKIDGTFMYGRYTHRLLLAVAQDGSGRVLPIALAIKSGESGDDWDFFLFRLRRNVYP</sequence>